<evidence type="ECO:0000313" key="2">
    <source>
        <dbReference type="Proteomes" id="UP001172083"/>
    </source>
</evidence>
<dbReference type="EMBL" id="JAUJEB010000006">
    <property type="protein sequence ID" value="MDN5215396.1"/>
    <property type="molecule type" value="Genomic_DNA"/>
</dbReference>
<organism evidence="1 2">
    <name type="scientific">Agaribacillus aureus</name>
    <dbReference type="NCBI Taxonomy" id="3051825"/>
    <lineage>
        <taxon>Bacteria</taxon>
        <taxon>Pseudomonadati</taxon>
        <taxon>Bacteroidota</taxon>
        <taxon>Cytophagia</taxon>
        <taxon>Cytophagales</taxon>
        <taxon>Splendidivirgaceae</taxon>
        <taxon>Agaribacillus</taxon>
    </lineage>
</organism>
<gene>
    <name evidence="1" type="ORF">QQ020_25175</name>
</gene>
<reference evidence="1" key="1">
    <citation type="submission" date="2023-06" db="EMBL/GenBank/DDBJ databases">
        <title>Genomic of Agaribacillus aureum.</title>
        <authorList>
            <person name="Wang G."/>
        </authorList>
    </citation>
    <scope>NUCLEOTIDE SEQUENCE</scope>
    <source>
        <strain evidence="1">BMA12</strain>
    </source>
</reference>
<evidence type="ECO:0000313" key="1">
    <source>
        <dbReference type="EMBL" id="MDN5215396.1"/>
    </source>
</evidence>
<accession>A0ABT8LE97</accession>
<dbReference type="RefSeq" id="WP_346760888.1">
    <property type="nucleotide sequence ID" value="NZ_JAUJEB010000006.1"/>
</dbReference>
<sequence>MDIKALDAALISIVEKKNQLSTIDYNDEAYDRIEEELHRLEDDFGEKFGDYVEDALHYVHDEFCPDNDVLLPIAYLANKYLETGTNADGSTAFDVEINEGVIVDVDDFPGKETRLVLLPSPTRIILQVGKDQREEVWQAG</sequence>
<protein>
    <submittedName>
        <fullName evidence="1">Uncharacterized protein</fullName>
    </submittedName>
</protein>
<keyword evidence="2" id="KW-1185">Reference proteome</keyword>
<dbReference type="Proteomes" id="UP001172083">
    <property type="component" value="Unassembled WGS sequence"/>
</dbReference>
<comment type="caution">
    <text evidence="1">The sequence shown here is derived from an EMBL/GenBank/DDBJ whole genome shotgun (WGS) entry which is preliminary data.</text>
</comment>
<name>A0ABT8LE97_9BACT</name>
<proteinExistence type="predicted"/>